<comment type="caution">
    <text evidence="1">The sequence shown here is derived from an EMBL/GenBank/DDBJ whole genome shotgun (WGS) entry which is preliminary data.</text>
</comment>
<evidence type="ECO:0008006" key="3">
    <source>
        <dbReference type="Google" id="ProtNLM"/>
    </source>
</evidence>
<proteinExistence type="predicted"/>
<name>A0A848L1B0_9ACTN</name>
<evidence type="ECO:0000313" key="1">
    <source>
        <dbReference type="EMBL" id="NMO02403.1"/>
    </source>
</evidence>
<dbReference type="AlphaFoldDB" id="A0A848L1B0"/>
<dbReference type="Proteomes" id="UP000550729">
    <property type="component" value="Unassembled WGS sequence"/>
</dbReference>
<dbReference type="EMBL" id="JABBNB010000013">
    <property type="protein sequence ID" value="NMO02403.1"/>
    <property type="molecule type" value="Genomic_DNA"/>
</dbReference>
<reference evidence="1 2" key="1">
    <citation type="submission" date="2020-04" db="EMBL/GenBank/DDBJ databases">
        <title>Gordonia sp. nov. TBRC 11910.</title>
        <authorList>
            <person name="Suriyachadkun C."/>
        </authorList>
    </citation>
    <scope>NUCLEOTIDE SEQUENCE [LARGE SCALE GENOMIC DNA]</scope>
    <source>
        <strain evidence="1 2">TBRC 11910</strain>
    </source>
</reference>
<accession>A0A848L1B0</accession>
<gene>
    <name evidence="1" type="ORF">HH308_14385</name>
</gene>
<keyword evidence="2" id="KW-1185">Reference proteome</keyword>
<evidence type="ECO:0000313" key="2">
    <source>
        <dbReference type="Proteomes" id="UP000550729"/>
    </source>
</evidence>
<protein>
    <recommendedName>
        <fullName evidence="3">Excreted virulence factor EspC (Type VII ESX diderm)</fullName>
    </recommendedName>
</protein>
<organism evidence="1 2">
    <name type="scientific">Gordonia asplenii</name>
    <dbReference type="NCBI Taxonomy" id="2725283"/>
    <lineage>
        <taxon>Bacteria</taxon>
        <taxon>Bacillati</taxon>
        <taxon>Actinomycetota</taxon>
        <taxon>Actinomycetes</taxon>
        <taxon>Mycobacteriales</taxon>
        <taxon>Gordoniaceae</taxon>
        <taxon>Gordonia</taxon>
    </lineage>
</organism>
<sequence>MTVWIDAGDVSAIATTYQEQGAALRDAATRLRAAGFGEWGVDPEIASFGAAFAASAATAADELARYASSTSGLGDDIAVASQRLVDADEWSGR</sequence>
<dbReference type="RefSeq" id="WP_170194901.1">
    <property type="nucleotide sequence ID" value="NZ_JABBNB010000013.1"/>
</dbReference>